<dbReference type="EMBL" id="FNBL01000002">
    <property type="protein sequence ID" value="SDF03398.1"/>
    <property type="molecule type" value="Genomic_DNA"/>
</dbReference>
<dbReference type="PANTHER" id="PTHR33446">
    <property type="entry name" value="PROTEIN TONB-RELATED"/>
    <property type="match status" value="1"/>
</dbReference>
<organism evidence="13 14">
    <name type="scientific">Celeribacter baekdonensis</name>
    <dbReference type="NCBI Taxonomy" id="875171"/>
    <lineage>
        <taxon>Bacteria</taxon>
        <taxon>Pseudomonadati</taxon>
        <taxon>Pseudomonadota</taxon>
        <taxon>Alphaproteobacteria</taxon>
        <taxon>Rhodobacterales</taxon>
        <taxon>Roseobacteraceae</taxon>
        <taxon>Celeribacter</taxon>
    </lineage>
</organism>
<dbReference type="Proteomes" id="UP000182284">
    <property type="component" value="Unassembled WGS sequence"/>
</dbReference>
<evidence type="ECO:0000313" key="13">
    <source>
        <dbReference type="EMBL" id="SDF03398.1"/>
    </source>
</evidence>
<feature type="region of interest" description="Disordered" evidence="10">
    <location>
        <begin position="61"/>
        <end position="173"/>
    </location>
</feature>
<dbReference type="NCBIfam" id="TIGR01352">
    <property type="entry name" value="tonB_Cterm"/>
    <property type="match status" value="1"/>
</dbReference>
<evidence type="ECO:0000256" key="8">
    <source>
        <dbReference type="ARBA" id="ARBA00022989"/>
    </source>
</evidence>
<dbReference type="Gene3D" id="3.30.1150.10">
    <property type="match status" value="1"/>
</dbReference>
<evidence type="ECO:0000256" key="10">
    <source>
        <dbReference type="SAM" id="MobiDB-lite"/>
    </source>
</evidence>
<feature type="signal peptide" evidence="11">
    <location>
        <begin position="1"/>
        <end position="20"/>
    </location>
</feature>
<proteinExistence type="inferred from homology"/>
<evidence type="ECO:0000256" key="1">
    <source>
        <dbReference type="ARBA" id="ARBA00004383"/>
    </source>
</evidence>
<dbReference type="AlphaFoldDB" id="A0A1G7HST1"/>
<keyword evidence="8" id="KW-1133">Transmembrane helix</keyword>
<feature type="compositionally biased region" description="Polar residues" evidence="10">
    <location>
        <begin position="153"/>
        <end position="163"/>
    </location>
</feature>
<dbReference type="RefSeq" id="WP_074641650.1">
    <property type="nucleotide sequence ID" value="NZ_FNBL01000002.1"/>
</dbReference>
<reference evidence="13 14" key="1">
    <citation type="submission" date="2016-10" db="EMBL/GenBank/DDBJ databases">
        <authorList>
            <person name="de Groot N.N."/>
        </authorList>
    </citation>
    <scope>NUCLEOTIDE SEQUENCE [LARGE SCALE GENOMIC DNA]</scope>
    <source>
        <strain evidence="13 14">DSM 27375</strain>
    </source>
</reference>
<evidence type="ECO:0000256" key="4">
    <source>
        <dbReference type="ARBA" id="ARBA00022475"/>
    </source>
</evidence>
<keyword evidence="5" id="KW-0997">Cell inner membrane</keyword>
<keyword evidence="3" id="KW-0813">Transport</keyword>
<evidence type="ECO:0000256" key="6">
    <source>
        <dbReference type="ARBA" id="ARBA00022692"/>
    </source>
</evidence>
<name>A0A1G7HST1_9RHOB</name>
<evidence type="ECO:0000259" key="12">
    <source>
        <dbReference type="PROSITE" id="PS52015"/>
    </source>
</evidence>
<dbReference type="SUPFAM" id="SSF74653">
    <property type="entry name" value="TolA/TonB C-terminal domain"/>
    <property type="match status" value="1"/>
</dbReference>
<dbReference type="GO" id="GO:0005886">
    <property type="term" value="C:plasma membrane"/>
    <property type="evidence" value="ECO:0007669"/>
    <property type="project" value="UniProtKB-SubCell"/>
</dbReference>
<evidence type="ECO:0000256" key="5">
    <source>
        <dbReference type="ARBA" id="ARBA00022519"/>
    </source>
</evidence>
<dbReference type="GO" id="GO:0055085">
    <property type="term" value="P:transmembrane transport"/>
    <property type="evidence" value="ECO:0007669"/>
    <property type="project" value="InterPro"/>
</dbReference>
<evidence type="ECO:0000256" key="3">
    <source>
        <dbReference type="ARBA" id="ARBA00022448"/>
    </source>
</evidence>
<evidence type="ECO:0000313" key="14">
    <source>
        <dbReference type="Proteomes" id="UP000182284"/>
    </source>
</evidence>
<comment type="subcellular location">
    <subcellularLocation>
        <location evidence="1">Cell inner membrane</location>
        <topology evidence="1">Single-pass membrane protein</topology>
        <orientation evidence="1">Periplasmic side</orientation>
    </subcellularLocation>
</comment>
<comment type="similarity">
    <text evidence="2">Belongs to the TonB family.</text>
</comment>
<accession>A0A1G7HST1</accession>
<dbReference type="InterPro" id="IPR006260">
    <property type="entry name" value="TonB/TolA_C"/>
</dbReference>
<dbReference type="InterPro" id="IPR037682">
    <property type="entry name" value="TonB_C"/>
</dbReference>
<keyword evidence="11" id="KW-0732">Signal</keyword>
<dbReference type="Pfam" id="PF13103">
    <property type="entry name" value="TonB_2"/>
    <property type="match status" value="1"/>
</dbReference>
<evidence type="ECO:0000256" key="7">
    <source>
        <dbReference type="ARBA" id="ARBA00022927"/>
    </source>
</evidence>
<dbReference type="InterPro" id="IPR051045">
    <property type="entry name" value="TonB-dependent_transducer"/>
</dbReference>
<keyword evidence="9" id="KW-0472">Membrane</keyword>
<keyword evidence="4" id="KW-1003">Cell membrane</keyword>
<dbReference type="PROSITE" id="PS52015">
    <property type="entry name" value="TONB_CTD"/>
    <property type="match status" value="1"/>
</dbReference>
<evidence type="ECO:0000256" key="11">
    <source>
        <dbReference type="SAM" id="SignalP"/>
    </source>
</evidence>
<feature type="chain" id="PRO_5010168757" evidence="11">
    <location>
        <begin position="21"/>
        <end position="260"/>
    </location>
</feature>
<protein>
    <submittedName>
        <fullName evidence="13">Outer membrane transport energization protein TonB</fullName>
    </submittedName>
</protein>
<keyword evidence="7" id="KW-0653">Protein transport</keyword>
<dbReference type="GO" id="GO:0015031">
    <property type="term" value="P:protein transport"/>
    <property type="evidence" value="ECO:0007669"/>
    <property type="project" value="UniProtKB-KW"/>
</dbReference>
<evidence type="ECO:0000256" key="9">
    <source>
        <dbReference type="ARBA" id="ARBA00023136"/>
    </source>
</evidence>
<keyword evidence="6" id="KW-0812">Transmembrane</keyword>
<sequence>MRNAWFLGALCVSAGAHVFAAGWMPAAPAPVLDGGVVAGEVALGLGFEDLVAGSVHPVVPMETPPVSTAQTPEVPPLDMRTPTEAPVPPKALVPDSPRVTAKAPQERIVAHTPPPKLAPPEVKKPPKPTTQPPSKSGNAETNAKKGALAATPGGTNAQGSQKTAKPAAADAGDGAVRSYQSQILRKIARVPKRSAGARGKAMVGLTITASGAISNVAIVQSSGHAEIDKVALVQVQRAGPFAPTPTGKPIKLVVRFESKG</sequence>
<evidence type="ECO:0000256" key="2">
    <source>
        <dbReference type="ARBA" id="ARBA00006555"/>
    </source>
</evidence>
<gene>
    <name evidence="13" type="ORF">SAMN04488117_10260</name>
</gene>
<feature type="domain" description="TonB C-terminal" evidence="12">
    <location>
        <begin position="173"/>
        <end position="260"/>
    </location>
</feature>
<dbReference type="OrthoDB" id="7930032at2"/>